<protein>
    <submittedName>
        <fullName evidence="2">Uncharacterized protein</fullName>
    </submittedName>
</protein>
<evidence type="ECO:0000313" key="2">
    <source>
        <dbReference type="EMBL" id="CAE6440149.1"/>
    </source>
</evidence>
<evidence type="ECO:0000256" key="1">
    <source>
        <dbReference type="SAM" id="Phobius"/>
    </source>
</evidence>
<feature type="transmembrane region" description="Helical" evidence="1">
    <location>
        <begin position="21"/>
        <end position="42"/>
    </location>
</feature>
<name>A0A8H2Y348_9AGAM</name>
<keyword evidence="1" id="KW-0472">Membrane</keyword>
<gene>
    <name evidence="2" type="ORF">RDB_LOCUS28282</name>
</gene>
<organism evidence="2 3">
    <name type="scientific">Rhizoctonia solani</name>
    <dbReference type="NCBI Taxonomy" id="456999"/>
    <lineage>
        <taxon>Eukaryota</taxon>
        <taxon>Fungi</taxon>
        <taxon>Dikarya</taxon>
        <taxon>Basidiomycota</taxon>
        <taxon>Agaricomycotina</taxon>
        <taxon>Agaricomycetes</taxon>
        <taxon>Cantharellales</taxon>
        <taxon>Ceratobasidiaceae</taxon>
        <taxon>Rhizoctonia</taxon>
    </lineage>
</organism>
<dbReference type="Proteomes" id="UP000663850">
    <property type="component" value="Unassembled WGS sequence"/>
</dbReference>
<keyword evidence="1" id="KW-0812">Transmembrane</keyword>
<proteinExistence type="predicted"/>
<accession>A0A8H2Y348</accession>
<keyword evidence="1" id="KW-1133">Transmembrane helix</keyword>
<reference evidence="2" key="1">
    <citation type="submission" date="2021-01" db="EMBL/GenBank/DDBJ databases">
        <authorList>
            <person name="Kaushik A."/>
        </authorList>
    </citation>
    <scope>NUCLEOTIDE SEQUENCE</scope>
    <source>
        <strain evidence="2">Type strain: AG8-Rh-89/</strain>
    </source>
</reference>
<feature type="transmembrane region" description="Helical" evidence="1">
    <location>
        <begin position="48"/>
        <end position="65"/>
    </location>
</feature>
<sequence>MTVLQFVPGIRARSISYHRTAGKIINVLSIVSAISACCVARISFGGELSVQSSLYALGLMTAWAWTIRAWSYQVSVITLRFVMPLFMNIIFASGGFYTTMGCDEVANSLDNATMFIHDYPQCQPGWTGKPVTQVSVLAGRHDQLGIAAAARITFGTSMWISLCIHLIGTEYYLYKSKDESDRLHRVSNKLQNIRRNKASEGTVVTDYHLE</sequence>
<evidence type="ECO:0000313" key="3">
    <source>
        <dbReference type="Proteomes" id="UP000663850"/>
    </source>
</evidence>
<comment type="caution">
    <text evidence="2">The sequence shown here is derived from an EMBL/GenBank/DDBJ whole genome shotgun (WGS) entry which is preliminary data.</text>
</comment>
<feature type="transmembrane region" description="Helical" evidence="1">
    <location>
        <begin position="77"/>
        <end position="97"/>
    </location>
</feature>
<dbReference type="AlphaFoldDB" id="A0A8H2Y348"/>
<dbReference type="EMBL" id="CAJMWZ010001686">
    <property type="protein sequence ID" value="CAE6440149.1"/>
    <property type="molecule type" value="Genomic_DNA"/>
</dbReference>